<feature type="transmembrane region" description="Helical" evidence="7">
    <location>
        <begin position="70"/>
        <end position="93"/>
    </location>
</feature>
<keyword evidence="2" id="KW-1003">Cell membrane</keyword>
<protein>
    <submittedName>
        <fullName evidence="8">LysE family translocator</fullName>
    </submittedName>
</protein>
<evidence type="ECO:0000256" key="2">
    <source>
        <dbReference type="ARBA" id="ARBA00022475"/>
    </source>
</evidence>
<gene>
    <name evidence="8" type="ORF">FOT63_23105</name>
</gene>
<keyword evidence="5 7" id="KW-1133">Transmembrane helix</keyword>
<keyword evidence="4" id="KW-0813">Transport</keyword>
<evidence type="ECO:0000256" key="1">
    <source>
        <dbReference type="ARBA" id="ARBA00004651"/>
    </source>
</evidence>
<feature type="transmembrane region" description="Helical" evidence="7">
    <location>
        <begin position="6"/>
        <end position="28"/>
    </location>
</feature>
<dbReference type="PANTHER" id="PTHR30086:SF20">
    <property type="entry name" value="ARGININE EXPORTER PROTEIN ARGO-RELATED"/>
    <property type="match status" value="1"/>
</dbReference>
<dbReference type="GO" id="GO:0005886">
    <property type="term" value="C:plasma membrane"/>
    <property type="evidence" value="ECO:0007669"/>
    <property type="project" value="UniProtKB-SubCell"/>
</dbReference>
<evidence type="ECO:0000256" key="4">
    <source>
        <dbReference type="ARBA" id="ARBA00022970"/>
    </source>
</evidence>
<dbReference type="AlphaFoldDB" id="A0A9X9G0M8"/>
<keyword evidence="6 7" id="KW-0472">Membrane</keyword>
<evidence type="ECO:0000256" key="5">
    <source>
        <dbReference type="ARBA" id="ARBA00022989"/>
    </source>
</evidence>
<evidence type="ECO:0000256" key="3">
    <source>
        <dbReference type="ARBA" id="ARBA00022692"/>
    </source>
</evidence>
<evidence type="ECO:0000313" key="9">
    <source>
        <dbReference type="Proteomes" id="UP000321307"/>
    </source>
</evidence>
<dbReference type="InterPro" id="IPR001123">
    <property type="entry name" value="LeuE-type"/>
</dbReference>
<sequence>MDMTTLLLYIVAVAAVTITPGPTMLLALNNGATKGKRVAACGIAGAALSDLLLIGAVGCGLGAILQASELLFTLVKWAGAAYLFYLACQLWRAPLGTPQAAQNAMPGARNGRAAFMRSLLVALSNPKGLLFFSAFLPQFIQPAGDVALQYVILALVTALIDIALMSLYALGGHHAMRIFSGRALRWLNRTCAGLLAGLAIALSFYRRNASS</sequence>
<keyword evidence="3 7" id="KW-0812">Transmembrane</keyword>
<feature type="transmembrane region" description="Helical" evidence="7">
    <location>
        <begin position="147"/>
        <end position="170"/>
    </location>
</feature>
<dbReference type="GO" id="GO:0015171">
    <property type="term" value="F:amino acid transmembrane transporter activity"/>
    <property type="evidence" value="ECO:0007669"/>
    <property type="project" value="TreeGrafter"/>
</dbReference>
<evidence type="ECO:0000256" key="7">
    <source>
        <dbReference type="SAM" id="Phobius"/>
    </source>
</evidence>
<dbReference type="Pfam" id="PF01810">
    <property type="entry name" value="LysE"/>
    <property type="match status" value="1"/>
</dbReference>
<feature type="transmembrane region" description="Helical" evidence="7">
    <location>
        <begin position="114"/>
        <end position="135"/>
    </location>
</feature>
<feature type="transmembrane region" description="Helical" evidence="7">
    <location>
        <begin position="186"/>
        <end position="205"/>
    </location>
</feature>
<accession>A0A9X9G0M8</accession>
<dbReference type="PIRSF" id="PIRSF006324">
    <property type="entry name" value="LeuE"/>
    <property type="match status" value="1"/>
</dbReference>
<dbReference type="EMBL" id="VOUP01000019">
    <property type="protein sequence ID" value="TXE25118.1"/>
    <property type="molecule type" value="Genomic_DNA"/>
</dbReference>
<evidence type="ECO:0000256" key="6">
    <source>
        <dbReference type="ARBA" id="ARBA00023136"/>
    </source>
</evidence>
<name>A0A9X9G0M8_9GAMM</name>
<proteinExistence type="predicted"/>
<organism evidence="8 9">
    <name type="scientific">Serratia ureilytica</name>
    <dbReference type="NCBI Taxonomy" id="300181"/>
    <lineage>
        <taxon>Bacteria</taxon>
        <taxon>Pseudomonadati</taxon>
        <taxon>Pseudomonadota</taxon>
        <taxon>Gammaproteobacteria</taxon>
        <taxon>Enterobacterales</taxon>
        <taxon>Yersiniaceae</taxon>
        <taxon>Serratia</taxon>
    </lineage>
</organism>
<reference evidence="8 9" key="1">
    <citation type="submission" date="2019-07" db="EMBL/GenBank/DDBJ databases">
        <title>Serratia strains were isolated from fresh produce.</title>
        <authorList>
            <person name="Cho G.-S."/>
            <person name="Stein M."/>
            <person name="Lee W."/>
            <person name="Suh S.H."/>
            <person name="Franz C.M.A.P."/>
        </authorList>
    </citation>
    <scope>NUCLEOTIDE SEQUENCE [LARGE SCALE GENOMIC DNA]</scope>
    <source>
        <strain evidence="8 9">S17</strain>
    </source>
</reference>
<dbReference type="PANTHER" id="PTHR30086">
    <property type="entry name" value="ARGININE EXPORTER PROTEIN ARGO"/>
    <property type="match status" value="1"/>
</dbReference>
<dbReference type="RefSeq" id="WP_033651005.1">
    <property type="nucleotide sequence ID" value="NZ_CP061077.1"/>
</dbReference>
<keyword evidence="4" id="KW-0029">Amino-acid transport</keyword>
<dbReference type="Proteomes" id="UP000321307">
    <property type="component" value="Unassembled WGS sequence"/>
</dbReference>
<comment type="subcellular location">
    <subcellularLocation>
        <location evidence="1">Cell membrane</location>
        <topology evidence="1">Multi-pass membrane protein</topology>
    </subcellularLocation>
</comment>
<evidence type="ECO:0000313" key="8">
    <source>
        <dbReference type="EMBL" id="TXE25118.1"/>
    </source>
</evidence>
<feature type="transmembrane region" description="Helical" evidence="7">
    <location>
        <begin position="40"/>
        <end position="64"/>
    </location>
</feature>
<comment type="caution">
    <text evidence="8">The sequence shown here is derived from an EMBL/GenBank/DDBJ whole genome shotgun (WGS) entry which is preliminary data.</text>
</comment>